<name>A0A8H7VSA9_9FUNG</name>
<comment type="caution">
    <text evidence="1">The sequence shown here is derived from an EMBL/GenBank/DDBJ whole genome shotgun (WGS) entry which is preliminary data.</text>
</comment>
<protein>
    <submittedName>
        <fullName evidence="1">Uncharacterized protein</fullName>
    </submittedName>
</protein>
<sequence>MPPQKKVEDWEEMSADGEISTIDMAIPIEAHSISQNLDKSVAETLKDTSKKSNRSLVYKGTSKTTAWRNLKQADAVDDRQKLTCFGFTTSSSAPSPITHEIKYSRSEIELIKIRSMFAKLEEFTKVVMNSKREGSNVDSYNYVRYLSISHYFSKRLEGKKVGEASFAAAEVFWKKNNKFYRAETIVAWAKEFLREGKLSNHSQGVHTKRTSFLNDSDY</sequence>
<organism evidence="1 2">
    <name type="scientific">Thamnidium elegans</name>
    <dbReference type="NCBI Taxonomy" id="101142"/>
    <lineage>
        <taxon>Eukaryota</taxon>
        <taxon>Fungi</taxon>
        <taxon>Fungi incertae sedis</taxon>
        <taxon>Mucoromycota</taxon>
        <taxon>Mucoromycotina</taxon>
        <taxon>Mucoromycetes</taxon>
        <taxon>Mucorales</taxon>
        <taxon>Mucorineae</taxon>
        <taxon>Mucoraceae</taxon>
        <taxon>Thamnidium</taxon>
    </lineage>
</organism>
<proteinExistence type="predicted"/>
<gene>
    <name evidence="1" type="ORF">INT48_006820</name>
</gene>
<keyword evidence="2" id="KW-1185">Reference proteome</keyword>
<dbReference type="EMBL" id="JAEPRE010000159">
    <property type="protein sequence ID" value="KAG2231245.1"/>
    <property type="molecule type" value="Genomic_DNA"/>
</dbReference>
<dbReference type="AlphaFoldDB" id="A0A8H7VSA9"/>
<evidence type="ECO:0000313" key="2">
    <source>
        <dbReference type="Proteomes" id="UP000613177"/>
    </source>
</evidence>
<evidence type="ECO:0000313" key="1">
    <source>
        <dbReference type="EMBL" id="KAG2231245.1"/>
    </source>
</evidence>
<reference evidence="1" key="1">
    <citation type="submission" date="2021-01" db="EMBL/GenBank/DDBJ databases">
        <title>Metabolic potential, ecology and presence of endohyphal bacteria is reflected in genomic diversity of Mucoromycotina.</title>
        <authorList>
            <person name="Muszewska A."/>
            <person name="Okrasinska A."/>
            <person name="Steczkiewicz K."/>
            <person name="Drgas O."/>
            <person name="Orlowska M."/>
            <person name="Perlinska-Lenart U."/>
            <person name="Aleksandrzak-Piekarczyk T."/>
            <person name="Szatraj K."/>
            <person name="Zielenkiewicz U."/>
            <person name="Pilsyk S."/>
            <person name="Malc E."/>
            <person name="Mieczkowski P."/>
            <person name="Kruszewska J.S."/>
            <person name="Biernat P."/>
            <person name="Pawlowska J."/>
        </authorList>
    </citation>
    <scope>NUCLEOTIDE SEQUENCE</scope>
    <source>
        <strain evidence="1">WA0000018081</strain>
    </source>
</reference>
<dbReference type="Proteomes" id="UP000613177">
    <property type="component" value="Unassembled WGS sequence"/>
</dbReference>
<accession>A0A8H7VSA9</accession>